<feature type="compositionally biased region" description="Low complexity" evidence="1">
    <location>
        <begin position="368"/>
        <end position="393"/>
    </location>
</feature>
<sequence>MSKFRARSPLSYFIRLGLGLLLVSGLLSGCNHALTPAPPKLGLFPSPVVAGKLAEVATPLLIEQLRPSLEQYKPQVRILSPQPEEILKETKVAVKLEVQDLPLFQNPDLEMGPHVHLILDNQPYQAIYDIEQPIILSDLTPGTHTLRAFPVRPWHESFKNDGAYAQTTFHVLTPTEDNRPNPALPLLTYSRPKGSYGAEPILLDFYLSNAPLHLVAQEDPTDAIADWRIRVTINNESFLLDHWQPVYLKGFEPGQNWIKLEFIDEAGNLVANSFNNTVRVMDYHPQGTDTLSRLVRGDLPLAIAKGMVDNTPSASVLLPDDQLPPPEEISSPNLPLIDSPAVFDSIVPTPVTDNSLEPIVPAIEPEKAAIPPSVENPVQTQEQETTTLPLLEPNLPPLEEKKIPSSGAPGEENAEMTDVKVPENNIPQSPSPNPLPETTETTTGTTIEAIANDPN</sequence>
<dbReference type="KEGG" id="wna:KA717_21535"/>
<evidence type="ECO:0000313" key="2">
    <source>
        <dbReference type="EMBL" id="UXE58616.1"/>
    </source>
</evidence>
<dbReference type="PROSITE" id="PS51257">
    <property type="entry name" value="PROKAR_LIPOPROTEIN"/>
    <property type="match status" value="1"/>
</dbReference>
<dbReference type="EMBL" id="CP073041">
    <property type="protein sequence ID" value="UXE58616.1"/>
    <property type="molecule type" value="Genomic_DNA"/>
</dbReference>
<reference evidence="2" key="1">
    <citation type="submission" date="2021-04" db="EMBL/GenBank/DDBJ databases">
        <title>Genome sequence of Woronichinia naegeliana from Washington state freshwater lake bloom.</title>
        <authorList>
            <person name="Dreher T.W."/>
        </authorList>
    </citation>
    <scope>NUCLEOTIDE SEQUENCE</scope>
    <source>
        <strain evidence="2">WA131</strain>
    </source>
</reference>
<evidence type="ECO:0008006" key="3">
    <source>
        <dbReference type="Google" id="ProtNLM"/>
    </source>
</evidence>
<protein>
    <recommendedName>
        <fullName evidence="3">FHA domain containing protein</fullName>
    </recommendedName>
</protein>
<gene>
    <name evidence="2" type="ORF">KA717_21535</name>
</gene>
<feature type="compositionally biased region" description="Low complexity" evidence="1">
    <location>
        <begin position="437"/>
        <end position="448"/>
    </location>
</feature>
<dbReference type="AlphaFoldDB" id="A0A977PTD4"/>
<proteinExistence type="predicted"/>
<accession>A0A977PTD4</accession>
<name>A0A977PTD4_9CYAN</name>
<organism evidence="2">
    <name type="scientific">Woronichinia naegeliana WA131</name>
    <dbReference type="NCBI Taxonomy" id="2824559"/>
    <lineage>
        <taxon>Bacteria</taxon>
        <taxon>Bacillati</taxon>
        <taxon>Cyanobacteriota</taxon>
        <taxon>Cyanophyceae</taxon>
        <taxon>Synechococcales</taxon>
        <taxon>Coelosphaeriaceae</taxon>
        <taxon>Woronichinia</taxon>
    </lineage>
</organism>
<dbReference type="Proteomes" id="UP001065613">
    <property type="component" value="Chromosome"/>
</dbReference>
<feature type="region of interest" description="Disordered" evidence="1">
    <location>
        <begin position="368"/>
        <end position="455"/>
    </location>
</feature>
<evidence type="ECO:0000256" key="1">
    <source>
        <dbReference type="SAM" id="MobiDB-lite"/>
    </source>
</evidence>